<accession>A0ABT7AUB6</accession>
<dbReference type="Gene3D" id="3.40.50.2300">
    <property type="match status" value="2"/>
</dbReference>
<feature type="domain" description="Histidine kinase" evidence="11">
    <location>
        <begin position="508"/>
        <end position="719"/>
    </location>
</feature>
<dbReference type="PROSITE" id="PS50046">
    <property type="entry name" value="PHYTOCHROME_2"/>
    <property type="match status" value="1"/>
</dbReference>
<organism evidence="15 16">
    <name type="scientific">Roseofilum acuticapitatum BLCC-M154</name>
    <dbReference type="NCBI Taxonomy" id="3022444"/>
    <lineage>
        <taxon>Bacteria</taxon>
        <taxon>Bacillati</taxon>
        <taxon>Cyanobacteriota</taxon>
        <taxon>Cyanophyceae</taxon>
        <taxon>Desertifilales</taxon>
        <taxon>Desertifilaceae</taxon>
        <taxon>Roseofilum</taxon>
        <taxon>Roseofilum acuticapitatum</taxon>
    </lineage>
</organism>
<dbReference type="CDD" id="cd16922">
    <property type="entry name" value="HATPase_EvgS-ArcB-TorS-like"/>
    <property type="match status" value="1"/>
</dbReference>
<dbReference type="InterPro" id="IPR035965">
    <property type="entry name" value="PAS-like_dom_sf"/>
</dbReference>
<dbReference type="InterPro" id="IPR001789">
    <property type="entry name" value="Sig_transdc_resp-reg_receiver"/>
</dbReference>
<evidence type="ECO:0000313" key="15">
    <source>
        <dbReference type="EMBL" id="MDJ1170490.1"/>
    </source>
</evidence>
<dbReference type="Pfam" id="PF02518">
    <property type="entry name" value="HATPase_c"/>
    <property type="match status" value="1"/>
</dbReference>
<dbReference type="InterPro" id="IPR005467">
    <property type="entry name" value="His_kinase_dom"/>
</dbReference>
<dbReference type="Pfam" id="PF00072">
    <property type="entry name" value="Response_reg"/>
    <property type="match status" value="2"/>
</dbReference>
<keyword evidence="5" id="KW-0808">Transferase</keyword>
<keyword evidence="16" id="KW-1185">Reference proteome</keyword>
<dbReference type="SUPFAM" id="SSF55781">
    <property type="entry name" value="GAF domain-like"/>
    <property type="match status" value="1"/>
</dbReference>
<dbReference type="PANTHER" id="PTHR45339:SF1">
    <property type="entry name" value="HYBRID SIGNAL TRANSDUCTION HISTIDINE KINASE J"/>
    <property type="match status" value="1"/>
</dbReference>
<feature type="domain" description="Response regulatory" evidence="12">
    <location>
        <begin position="10"/>
        <end position="126"/>
    </location>
</feature>
<dbReference type="Gene3D" id="3.30.565.10">
    <property type="entry name" value="Histidine kinase-like ATPase, C-terminal domain"/>
    <property type="match status" value="1"/>
</dbReference>
<sequence>MVALKPPRPQILIIDDSMNNLHVLCSALKQAGYKTRGVKNSKMALISIQAAPPDLILLDIRMPDLNGYQVCQRLKENPRISHIPVIFISALDDPIDLIRAFEVGGCDYITKPFQIEEVLVRIKHQLRIRTLEQQLLDQNRQLQYEIEQQEKTQKALQESEEKFSKAFLLSPYPMAIAKYPHGEFIDLNQAFIDITGYSKAETLGKNPVDLNLWAYPSQRDLLMEELKRSQRIQNYELQILTKTGEIRTVLLSAELLNLRAKFYVLCLLNDITERQKIEAERNQVLTELQEKIKLEKATRQVLERMRSTLDMEQVFSTITEDIRTTLQCDRVGVFRFNPDWSGQFIAESVGKGWVSVMGNPRQFIDRDRCLVNLYTQHPQTITDTYFQNNHSKRYKHPTTYFSVPDIEQAGFNPCYLNLLHQFQAMAYLTVPLFTETQLWGLLACYQNANPRFWTDSEIHFVIEIGEQLGIALQQAKILETAQQQSQELAQAKDLAESANQAKSEFLAKMTHELRTPLNGILGFTQILQQDTSLSDRVQDYLNIIHHSGEHLLRLINDVLDMSKLESGRIKLYPKPFDLCQFLDSLTQIIETRATAKGLTFKLFLAENTPRTLQTDEHKLRQVLINLLDNSIKFTDSGTLILRVSCPSQLRFEVEDTGIGIPSDVLSTLFNPFSNAPSQDGTGLGLALSQRLVNLMGGKIQVTSQLNQGSRFSFEIPLILDDRINFNEESEIASVIGLAPNQPNYRILVVEHHWANRQNLVNLLQSVGFQVREVTQREEAIALCQNWSPDLILMDIQTSAIDGHTPTESIRATPKCKDTILIALIPEFASEPLGDLRADGWDDYIKQPVQEEIVWQKIAQYLGVHYQYANALEATQITPELTPDARVEWMDKDPAPSLENCSENLKRILTQMPSDWIEQLSQAARKGSDSEILNLVQFIPSPDEGLADVLENWSNNFQFDRILDLVETLAPSQDIL</sequence>
<dbReference type="InterPro" id="IPR036097">
    <property type="entry name" value="HisK_dim/P_sf"/>
</dbReference>
<dbReference type="PROSITE" id="PS50110">
    <property type="entry name" value="RESPONSE_REGULATORY"/>
    <property type="match status" value="2"/>
</dbReference>
<dbReference type="SMART" id="SM00091">
    <property type="entry name" value="PAS"/>
    <property type="match status" value="1"/>
</dbReference>
<evidence type="ECO:0000256" key="3">
    <source>
        <dbReference type="ARBA" id="ARBA00012438"/>
    </source>
</evidence>
<reference evidence="15 16" key="1">
    <citation type="submission" date="2023-01" db="EMBL/GenBank/DDBJ databases">
        <title>Novel diversity within Roseofilum (Cyanobacteria; Desertifilaceae) from marine benthic mats with descriptions of four novel species.</title>
        <authorList>
            <person name="Wang Y."/>
            <person name="Berthold D.E."/>
            <person name="Hu J."/>
            <person name="Lefler F.W."/>
            <person name="Laughinghouse H.D. IV."/>
        </authorList>
    </citation>
    <scope>NUCLEOTIDE SEQUENCE [LARGE SCALE GENOMIC DNA]</scope>
    <source>
        <strain evidence="15 16">BLCC-M154</strain>
    </source>
</reference>
<comment type="caution">
    <text evidence="15">The sequence shown here is derived from an EMBL/GenBank/DDBJ whole genome shotgun (WGS) entry which is preliminary data.</text>
</comment>
<dbReference type="NCBIfam" id="TIGR00229">
    <property type="entry name" value="sensory_box"/>
    <property type="match status" value="1"/>
</dbReference>
<evidence type="ECO:0000256" key="8">
    <source>
        <dbReference type="PROSITE-ProRule" id="PRU00169"/>
    </source>
</evidence>
<evidence type="ECO:0000256" key="7">
    <source>
        <dbReference type="ARBA" id="ARBA00023012"/>
    </source>
</evidence>
<comment type="catalytic activity">
    <reaction evidence="1">
        <text>ATP + protein L-histidine = ADP + protein N-phospho-L-histidine.</text>
        <dbReference type="EC" id="2.7.13.3"/>
    </reaction>
</comment>
<dbReference type="InterPro" id="IPR000014">
    <property type="entry name" value="PAS"/>
</dbReference>
<dbReference type="Proteomes" id="UP001235303">
    <property type="component" value="Unassembled WGS sequence"/>
</dbReference>
<dbReference type="InterPro" id="IPR036890">
    <property type="entry name" value="HATPase_C_sf"/>
</dbReference>
<feature type="coiled-coil region" evidence="9">
    <location>
        <begin position="128"/>
        <end position="159"/>
    </location>
</feature>
<feature type="domain" description="Phytochrome chromophore attachment site" evidence="10">
    <location>
        <begin position="310"/>
        <end position="467"/>
    </location>
</feature>
<dbReference type="SMART" id="SM00387">
    <property type="entry name" value="HATPase_c"/>
    <property type="match status" value="1"/>
</dbReference>
<dbReference type="Gene3D" id="3.30.450.40">
    <property type="match status" value="1"/>
</dbReference>
<dbReference type="RefSeq" id="WP_283754248.1">
    <property type="nucleotide sequence ID" value="NZ_JAQOSP010000091.1"/>
</dbReference>
<feature type="domain" description="PAS" evidence="13">
    <location>
        <begin position="182"/>
        <end position="233"/>
    </location>
</feature>
<dbReference type="SUPFAM" id="SSF52172">
    <property type="entry name" value="CheY-like"/>
    <property type="match status" value="2"/>
</dbReference>
<dbReference type="InterPro" id="IPR003018">
    <property type="entry name" value="GAF"/>
</dbReference>
<evidence type="ECO:0000256" key="6">
    <source>
        <dbReference type="ARBA" id="ARBA00022777"/>
    </source>
</evidence>
<evidence type="ECO:0000313" key="16">
    <source>
        <dbReference type="Proteomes" id="UP001235303"/>
    </source>
</evidence>
<dbReference type="InterPro" id="IPR000700">
    <property type="entry name" value="PAS-assoc_C"/>
</dbReference>
<dbReference type="InterPro" id="IPR029016">
    <property type="entry name" value="GAF-like_dom_sf"/>
</dbReference>
<dbReference type="SUPFAM" id="SSF47384">
    <property type="entry name" value="Homodimeric domain of signal transducing histidine kinase"/>
    <property type="match status" value="1"/>
</dbReference>
<dbReference type="EMBL" id="JAQOSP010000091">
    <property type="protein sequence ID" value="MDJ1170490.1"/>
    <property type="molecule type" value="Genomic_DNA"/>
</dbReference>
<evidence type="ECO:0000256" key="2">
    <source>
        <dbReference type="ARBA" id="ARBA00006402"/>
    </source>
</evidence>
<dbReference type="Pfam" id="PF00512">
    <property type="entry name" value="HisKA"/>
    <property type="match status" value="1"/>
</dbReference>
<dbReference type="EC" id="2.7.13.3" evidence="3"/>
<dbReference type="CDD" id="cd19920">
    <property type="entry name" value="REC_PA4781-like"/>
    <property type="match status" value="1"/>
</dbReference>
<dbReference type="InterPro" id="IPR003594">
    <property type="entry name" value="HATPase_dom"/>
</dbReference>
<evidence type="ECO:0000256" key="9">
    <source>
        <dbReference type="SAM" id="Coils"/>
    </source>
</evidence>
<keyword evidence="6" id="KW-0418">Kinase</keyword>
<dbReference type="Gene3D" id="1.10.287.130">
    <property type="match status" value="1"/>
</dbReference>
<keyword evidence="4 8" id="KW-0597">Phosphoprotein</keyword>
<dbReference type="CDD" id="cd00130">
    <property type="entry name" value="PAS"/>
    <property type="match status" value="1"/>
</dbReference>
<dbReference type="InterPro" id="IPR003661">
    <property type="entry name" value="HisK_dim/P_dom"/>
</dbReference>
<feature type="domain" description="PAC" evidence="14">
    <location>
        <begin position="233"/>
        <end position="283"/>
    </location>
</feature>
<dbReference type="SMART" id="SM00388">
    <property type="entry name" value="HisKA"/>
    <property type="match status" value="1"/>
</dbReference>
<dbReference type="InterPro" id="IPR004358">
    <property type="entry name" value="Sig_transdc_His_kin-like_C"/>
</dbReference>
<evidence type="ECO:0000256" key="5">
    <source>
        <dbReference type="ARBA" id="ARBA00022679"/>
    </source>
</evidence>
<evidence type="ECO:0000259" key="11">
    <source>
        <dbReference type="PROSITE" id="PS50109"/>
    </source>
</evidence>
<keyword evidence="7" id="KW-0902">Two-component regulatory system</keyword>
<name>A0ABT7AUB6_9CYAN</name>
<dbReference type="PROSITE" id="PS50109">
    <property type="entry name" value="HIS_KIN"/>
    <property type="match status" value="1"/>
</dbReference>
<dbReference type="InterPro" id="IPR016132">
    <property type="entry name" value="Phyto_chromo_attachment"/>
</dbReference>
<gene>
    <name evidence="15" type="ORF">PMG71_13730</name>
</gene>
<evidence type="ECO:0000259" key="10">
    <source>
        <dbReference type="PROSITE" id="PS50046"/>
    </source>
</evidence>
<keyword evidence="9" id="KW-0175">Coiled coil</keyword>
<evidence type="ECO:0000256" key="1">
    <source>
        <dbReference type="ARBA" id="ARBA00000085"/>
    </source>
</evidence>
<dbReference type="Gene3D" id="3.30.450.20">
    <property type="entry name" value="PAS domain"/>
    <property type="match status" value="1"/>
</dbReference>
<feature type="modified residue" description="4-aspartylphosphate" evidence="8">
    <location>
        <position position="794"/>
    </location>
</feature>
<comment type="similarity">
    <text evidence="2">In the N-terminal section; belongs to the phytochrome family.</text>
</comment>
<proteinExistence type="inferred from homology"/>
<feature type="domain" description="Response regulatory" evidence="12">
    <location>
        <begin position="745"/>
        <end position="861"/>
    </location>
</feature>
<dbReference type="SMART" id="SM00448">
    <property type="entry name" value="REC"/>
    <property type="match status" value="2"/>
</dbReference>
<dbReference type="SMART" id="SM00065">
    <property type="entry name" value="GAF"/>
    <property type="match status" value="1"/>
</dbReference>
<dbReference type="Pfam" id="PF01590">
    <property type="entry name" value="GAF"/>
    <property type="match status" value="1"/>
</dbReference>
<dbReference type="SUPFAM" id="SSF55785">
    <property type="entry name" value="PYP-like sensor domain (PAS domain)"/>
    <property type="match status" value="1"/>
</dbReference>
<evidence type="ECO:0000259" key="12">
    <source>
        <dbReference type="PROSITE" id="PS50110"/>
    </source>
</evidence>
<dbReference type="PROSITE" id="PS50112">
    <property type="entry name" value="PAS"/>
    <property type="match status" value="1"/>
</dbReference>
<dbReference type="InterPro" id="IPR011006">
    <property type="entry name" value="CheY-like_superfamily"/>
</dbReference>
<dbReference type="SUPFAM" id="SSF55874">
    <property type="entry name" value="ATPase domain of HSP90 chaperone/DNA topoisomerase II/histidine kinase"/>
    <property type="match status" value="1"/>
</dbReference>
<dbReference type="PRINTS" id="PR00344">
    <property type="entry name" value="BCTRLSENSOR"/>
</dbReference>
<dbReference type="Pfam" id="PF13426">
    <property type="entry name" value="PAS_9"/>
    <property type="match status" value="1"/>
</dbReference>
<protein>
    <recommendedName>
        <fullName evidence="3">histidine kinase</fullName>
        <ecNumber evidence="3">2.7.13.3</ecNumber>
    </recommendedName>
</protein>
<dbReference type="PANTHER" id="PTHR45339">
    <property type="entry name" value="HYBRID SIGNAL TRANSDUCTION HISTIDINE KINASE J"/>
    <property type="match status" value="1"/>
</dbReference>
<evidence type="ECO:0000259" key="14">
    <source>
        <dbReference type="PROSITE" id="PS50113"/>
    </source>
</evidence>
<evidence type="ECO:0000259" key="13">
    <source>
        <dbReference type="PROSITE" id="PS50112"/>
    </source>
</evidence>
<dbReference type="CDD" id="cd00082">
    <property type="entry name" value="HisKA"/>
    <property type="match status" value="1"/>
</dbReference>
<feature type="modified residue" description="4-aspartylphosphate" evidence="8">
    <location>
        <position position="59"/>
    </location>
</feature>
<evidence type="ECO:0000256" key="4">
    <source>
        <dbReference type="ARBA" id="ARBA00022553"/>
    </source>
</evidence>
<dbReference type="PROSITE" id="PS50113">
    <property type="entry name" value="PAC"/>
    <property type="match status" value="1"/>
</dbReference>